<accession>A0A6P1P0V0</accession>
<dbReference type="EMBL" id="CP047897">
    <property type="protein sequence ID" value="QHL87053.1"/>
    <property type="molecule type" value="Genomic_DNA"/>
</dbReference>
<reference evidence="3 4" key="1">
    <citation type="submission" date="2020-01" db="EMBL/GenBank/DDBJ databases">
        <authorList>
            <person name="Kim M."/>
        </authorList>
    </citation>
    <scope>NUCLEOTIDE SEQUENCE [LARGE SCALE GENOMIC DNA]</scope>
    <source>
        <strain evidence="3 4">BT10</strain>
    </source>
</reference>
<organism evidence="3 4">
    <name type="scientific">Nibribacter ruber</name>
    <dbReference type="NCBI Taxonomy" id="2698458"/>
    <lineage>
        <taxon>Bacteria</taxon>
        <taxon>Pseudomonadati</taxon>
        <taxon>Bacteroidota</taxon>
        <taxon>Cytophagia</taxon>
        <taxon>Cytophagales</taxon>
        <taxon>Hymenobacteraceae</taxon>
        <taxon>Nibribacter</taxon>
    </lineage>
</organism>
<dbReference type="AlphaFoldDB" id="A0A6P1P0V0"/>
<keyword evidence="1" id="KW-0812">Transmembrane</keyword>
<sequence>MVEQLQVISRKEKILAFIHDYYVGYGKYVTAMRIFAGPIMLLGGLVMDDASKIKWAVILYAIYYILKPFLWFLFRLSQYKTEEIAVTVTEEALIVQDSLNNESKIVWNTFQEIKEQTFYFLFIISSTQRIRIPKRILTEAQMQEFRRRSVVAS</sequence>
<dbReference type="KEGG" id="nib:GU926_06220"/>
<keyword evidence="1" id="KW-0472">Membrane</keyword>
<dbReference type="RefSeq" id="WP_160690058.1">
    <property type="nucleotide sequence ID" value="NZ_CP047897.1"/>
</dbReference>
<proteinExistence type="predicted"/>
<gene>
    <name evidence="3" type="ORF">GU926_06220</name>
</gene>
<protein>
    <recommendedName>
        <fullName evidence="2">YcxB-like C-terminal domain-containing protein</fullName>
    </recommendedName>
</protein>
<evidence type="ECO:0000256" key="1">
    <source>
        <dbReference type="SAM" id="Phobius"/>
    </source>
</evidence>
<dbReference type="InterPro" id="IPR025588">
    <property type="entry name" value="YcxB-like_C"/>
</dbReference>
<feature type="transmembrane region" description="Helical" evidence="1">
    <location>
        <begin position="21"/>
        <end position="47"/>
    </location>
</feature>
<feature type="transmembrane region" description="Helical" evidence="1">
    <location>
        <begin position="53"/>
        <end position="74"/>
    </location>
</feature>
<feature type="domain" description="YcxB-like C-terminal" evidence="2">
    <location>
        <begin position="89"/>
        <end position="146"/>
    </location>
</feature>
<keyword evidence="4" id="KW-1185">Reference proteome</keyword>
<evidence type="ECO:0000313" key="4">
    <source>
        <dbReference type="Proteomes" id="UP000464214"/>
    </source>
</evidence>
<evidence type="ECO:0000259" key="2">
    <source>
        <dbReference type="Pfam" id="PF14317"/>
    </source>
</evidence>
<evidence type="ECO:0000313" key="3">
    <source>
        <dbReference type="EMBL" id="QHL87053.1"/>
    </source>
</evidence>
<dbReference type="Pfam" id="PF14317">
    <property type="entry name" value="YcxB"/>
    <property type="match status" value="1"/>
</dbReference>
<keyword evidence="1" id="KW-1133">Transmembrane helix</keyword>
<dbReference type="Proteomes" id="UP000464214">
    <property type="component" value="Chromosome"/>
</dbReference>
<name>A0A6P1P0V0_9BACT</name>